<dbReference type="InParanoid" id="D9PYY1"/>
<keyword evidence="6" id="KW-0547">Nucleotide-binding</keyword>
<evidence type="ECO:0000256" key="7">
    <source>
        <dbReference type="ARBA" id="ARBA00022777"/>
    </source>
</evidence>
<evidence type="ECO:0000256" key="8">
    <source>
        <dbReference type="ARBA" id="ARBA00022840"/>
    </source>
</evidence>
<keyword evidence="14" id="KW-1185">Reference proteome</keyword>
<evidence type="ECO:0000256" key="3">
    <source>
        <dbReference type="ARBA" id="ARBA00022527"/>
    </source>
</evidence>
<dbReference type="EC" id="2.7.11.1" evidence="2"/>
<dbReference type="AlphaFoldDB" id="D9PYY1"/>
<evidence type="ECO:0000313" key="14">
    <source>
        <dbReference type="Proteomes" id="UP000000346"/>
    </source>
</evidence>
<reference evidence="13 14" key="1">
    <citation type="journal article" date="2010" name="Appl. Environ. Microbiol.">
        <title>The genome sequence of the crenarchaeon Acidilobus saccharovorans supports a new order, Acidilobales, and suggests an important ecological role in terrestrial acidic hot springs.</title>
        <authorList>
            <person name="Mardanov A.V."/>
            <person name="Svetlitchnyi V.A."/>
            <person name="Beletsky A.V."/>
            <person name="Prokofeva M.I."/>
            <person name="Bonch-Osmolovskaya E.A."/>
            <person name="Ravin N.V."/>
            <person name="Skryabin K.G."/>
        </authorList>
    </citation>
    <scope>NUCLEOTIDE SEQUENCE [LARGE SCALE GENOMIC DNA]</scope>
    <source>
        <strain evidence="14">DSM 16705 / JCM 18335 / VKM B-2471 / 345-15</strain>
    </source>
</reference>
<proteinExistence type="inferred from homology"/>
<dbReference type="CDD" id="cd05145">
    <property type="entry name" value="RIO1_like"/>
    <property type="match status" value="1"/>
</dbReference>
<comment type="similarity">
    <text evidence="1">Belongs to the protein kinase superfamily. RIO-type Ser/Thr kinase family.</text>
</comment>
<dbReference type="Proteomes" id="UP000000346">
    <property type="component" value="Chromosome"/>
</dbReference>
<evidence type="ECO:0000256" key="1">
    <source>
        <dbReference type="ARBA" id="ARBA00009196"/>
    </source>
</evidence>
<comment type="catalytic activity">
    <reaction evidence="10">
        <text>L-threonyl-[protein] + ATP = O-phospho-L-threonyl-[protein] + ADP + H(+)</text>
        <dbReference type="Rhea" id="RHEA:46608"/>
        <dbReference type="Rhea" id="RHEA-COMP:11060"/>
        <dbReference type="Rhea" id="RHEA-COMP:11605"/>
        <dbReference type="ChEBI" id="CHEBI:15378"/>
        <dbReference type="ChEBI" id="CHEBI:30013"/>
        <dbReference type="ChEBI" id="CHEBI:30616"/>
        <dbReference type="ChEBI" id="CHEBI:61977"/>
        <dbReference type="ChEBI" id="CHEBI:456216"/>
        <dbReference type="EC" id="2.7.11.1"/>
    </reaction>
</comment>
<dbReference type="STRING" id="666510.ASAC_1363"/>
<dbReference type="SMART" id="SM00090">
    <property type="entry name" value="RIO"/>
    <property type="match status" value="1"/>
</dbReference>
<evidence type="ECO:0000256" key="6">
    <source>
        <dbReference type="ARBA" id="ARBA00022741"/>
    </source>
</evidence>
<dbReference type="PANTHER" id="PTHR45723">
    <property type="entry name" value="SERINE/THREONINE-PROTEIN KINASE RIO1"/>
    <property type="match status" value="1"/>
</dbReference>
<dbReference type="InterPro" id="IPR018935">
    <property type="entry name" value="RIO_kinase_CS"/>
</dbReference>
<keyword evidence="8" id="KW-0067">ATP-binding</keyword>
<name>D9PYY1_ACIS3</name>
<dbReference type="GO" id="GO:0046872">
    <property type="term" value="F:metal ion binding"/>
    <property type="evidence" value="ECO:0007669"/>
    <property type="project" value="UniProtKB-KW"/>
</dbReference>
<dbReference type="InterPro" id="IPR018934">
    <property type="entry name" value="RIO_dom"/>
</dbReference>
<feature type="domain" description="RIO kinase" evidence="12">
    <location>
        <begin position="17"/>
        <end position="255"/>
    </location>
</feature>
<dbReference type="SUPFAM" id="SSF56112">
    <property type="entry name" value="Protein kinase-like (PK-like)"/>
    <property type="match status" value="1"/>
</dbReference>
<dbReference type="PROSITE" id="PS01245">
    <property type="entry name" value="RIO1"/>
    <property type="match status" value="1"/>
</dbReference>
<dbReference type="FunCoup" id="D9PYY1">
    <property type="interactions" value="8"/>
</dbReference>
<keyword evidence="7 13" id="KW-0418">Kinase</keyword>
<gene>
    <name evidence="13" type="ordered locus">ASAC_1363</name>
</gene>
<dbReference type="Pfam" id="PF01163">
    <property type="entry name" value="RIO1"/>
    <property type="match status" value="1"/>
</dbReference>
<dbReference type="GO" id="GO:0106310">
    <property type="term" value="F:protein serine kinase activity"/>
    <property type="evidence" value="ECO:0007669"/>
    <property type="project" value="RHEA"/>
</dbReference>
<dbReference type="GeneID" id="9499619"/>
<evidence type="ECO:0000256" key="4">
    <source>
        <dbReference type="ARBA" id="ARBA00022679"/>
    </source>
</evidence>
<keyword evidence="4 13" id="KW-0808">Transferase</keyword>
<keyword evidence="3 13" id="KW-0723">Serine/threonine-protein kinase</keyword>
<evidence type="ECO:0000256" key="5">
    <source>
        <dbReference type="ARBA" id="ARBA00022723"/>
    </source>
</evidence>
<dbReference type="Gene3D" id="1.10.510.10">
    <property type="entry name" value="Transferase(Phosphotransferase) domain 1"/>
    <property type="match status" value="1"/>
</dbReference>
<comment type="catalytic activity">
    <reaction evidence="11">
        <text>L-seryl-[protein] + ATP = O-phospho-L-seryl-[protein] + ADP + H(+)</text>
        <dbReference type="Rhea" id="RHEA:17989"/>
        <dbReference type="Rhea" id="RHEA-COMP:9863"/>
        <dbReference type="Rhea" id="RHEA-COMP:11604"/>
        <dbReference type="ChEBI" id="CHEBI:15378"/>
        <dbReference type="ChEBI" id="CHEBI:29999"/>
        <dbReference type="ChEBI" id="CHEBI:30616"/>
        <dbReference type="ChEBI" id="CHEBI:83421"/>
        <dbReference type="ChEBI" id="CHEBI:456216"/>
        <dbReference type="EC" id="2.7.11.1"/>
    </reaction>
</comment>
<keyword evidence="5" id="KW-0479">Metal-binding</keyword>
<dbReference type="InterPro" id="IPR000687">
    <property type="entry name" value="RIO_kinase"/>
</dbReference>
<dbReference type="OrthoDB" id="31344at2157"/>
<dbReference type="InterPro" id="IPR051272">
    <property type="entry name" value="RIO-type_Ser/Thr_kinase"/>
</dbReference>
<dbReference type="GO" id="GO:0005524">
    <property type="term" value="F:ATP binding"/>
    <property type="evidence" value="ECO:0007669"/>
    <property type="project" value="UniProtKB-KW"/>
</dbReference>
<accession>D9PYY1</accession>
<dbReference type="KEGG" id="asc:ASAC_1363"/>
<keyword evidence="9" id="KW-0460">Magnesium</keyword>
<evidence type="ECO:0000259" key="12">
    <source>
        <dbReference type="SMART" id="SM00090"/>
    </source>
</evidence>
<dbReference type="RefSeq" id="WP_013267280.1">
    <property type="nucleotide sequence ID" value="NC_014374.1"/>
</dbReference>
<organism evidence="13 14">
    <name type="scientific">Acidilobus saccharovorans (strain DSM 16705 / JCM 18335 / VKM B-2471 / 345-15)</name>
    <dbReference type="NCBI Taxonomy" id="666510"/>
    <lineage>
        <taxon>Archaea</taxon>
        <taxon>Thermoproteota</taxon>
        <taxon>Thermoprotei</taxon>
        <taxon>Acidilobales</taxon>
        <taxon>Acidilobaceae</taxon>
        <taxon>Acidilobus</taxon>
    </lineage>
</organism>
<sequence>MSPHRIRIDREESKVKDEDVIKTVEEVFDSFTNYHVYRLRNSLKAFKELRGAVSAGKEARVYWAKGWRGEDLAVKIYLTSSAEFRKSIKNYIAGDPRFPSVPSKFRDLVYLWARKEYGNLEDMAKAGVSVPAPVAVSGNVLVMRFLGENGLRAPLLVEAWRELEDEDVERMFNLLVDDIERMVCKARLVHGDLSEYNIMIWEGRPWIIDVAQAVSLDHPKSRELLERDLSNVFSFFSHRLDVSEKEESLRRSLEQCLEAS</sequence>
<evidence type="ECO:0000256" key="11">
    <source>
        <dbReference type="ARBA" id="ARBA00048679"/>
    </source>
</evidence>
<dbReference type="Gene3D" id="3.30.200.20">
    <property type="entry name" value="Phosphorylase Kinase, domain 1"/>
    <property type="match status" value="1"/>
</dbReference>
<dbReference type="HOGENOM" id="CLU_018693_3_3_2"/>
<dbReference type="EMBL" id="CP001742">
    <property type="protein sequence ID" value="ADL19768.1"/>
    <property type="molecule type" value="Genomic_DNA"/>
</dbReference>
<evidence type="ECO:0000313" key="13">
    <source>
        <dbReference type="EMBL" id="ADL19768.1"/>
    </source>
</evidence>
<dbReference type="GO" id="GO:0004674">
    <property type="term" value="F:protein serine/threonine kinase activity"/>
    <property type="evidence" value="ECO:0007669"/>
    <property type="project" value="UniProtKB-KW"/>
</dbReference>
<evidence type="ECO:0000256" key="10">
    <source>
        <dbReference type="ARBA" id="ARBA00047899"/>
    </source>
</evidence>
<dbReference type="eggNOG" id="arCOG01180">
    <property type="taxonomic scope" value="Archaea"/>
</dbReference>
<evidence type="ECO:0000256" key="2">
    <source>
        <dbReference type="ARBA" id="ARBA00012513"/>
    </source>
</evidence>
<evidence type="ECO:0000256" key="9">
    <source>
        <dbReference type="ARBA" id="ARBA00022842"/>
    </source>
</evidence>
<dbReference type="InterPro" id="IPR011009">
    <property type="entry name" value="Kinase-like_dom_sf"/>
</dbReference>
<protein>
    <recommendedName>
        <fullName evidence="2">non-specific serine/threonine protein kinase</fullName>
        <ecNumber evidence="2">2.7.11.1</ecNumber>
    </recommendedName>
</protein>